<dbReference type="OrthoDB" id="4456959at2759"/>
<accession>A0A367IJD6</accession>
<sequence>SHKKESKHQSYEEKRNFTEFFNRFYEPIDVQLKICDNSERLHAQNIQSIDLDTKMKPIDHAIQFDVIQPNDIIQSIDDWIMKSAGIDKELSDKLLKVYFTNIHHYIPVVNKKAFLEEYRGIRPNFPFGILLVSMYLASVNYITICQKFGDADCLNNGKPLNLPKDLQKNLECQFSKYLGKKYEPSLPF</sequence>
<organism evidence="1 2">
    <name type="scientific">Rhizopus stolonifer</name>
    <name type="common">Rhizopus nigricans</name>
    <dbReference type="NCBI Taxonomy" id="4846"/>
    <lineage>
        <taxon>Eukaryota</taxon>
        <taxon>Fungi</taxon>
        <taxon>Fungi incertae sedis</taxon>
        <taxon>Mucoromycota</taxon>
        <taxon>Mucoromycotina</taxon>
        <taxon>Mucoromycetes</taxon>
        <taxon>Mucorales</taxon>
        <taxon>Mucorineae</taxon>
        <taxon>Rhizopodaceae</taxon>
        <taxon>Rhizopus</taxon>
    </lineage>
</organism>
<name>A0A367IJD6_RHIST</name>
<evidence type="ECO:0000313" key="1">
    <source>
        <dbReference type="EMBL" id="RCH77631.1"/>
    </source>
</evidence>
<dbReference type="AlphaFoldDB" id="A0A367IJD6"/>
<reference evidence="1 2" key="1">
    <citation type="journal article" date="2018" name="G3 (Bethesda)">
        <title>Phylogenetic and Phylogenomic Definition of Rhizopus Species.</title>
        <authorList>
            <person name="Gryganskyi A.P."/>
            <person name="Golan J."/>
            <person name="Dolatabadi S."/>
            <person name="Mondo S."/>
            <person name="Robb S."/>
            <person name="Idnurm A."/>
            <person name="Muszewska A."/>
            <person name="Steczkiewicz K."/>
            <person name="Masonjones S."/>
            <person name="Liao H.L."/>
            <person name="Gajdeczka M.T."/>
            <person name="Anike F."/>
            <person name="Vuek A."/>
            <person name="Anishchenko I.M."/>
            <person name="Voigt K."/>
            <person name="de Hoog G.S."/>
            <person name="Smith M.E."/>
            <person name="Heitman J."/>
            <person name="Vilgalys R."/>
            <person name="Stajich J.E."/>
        </authorList>
    </citation>
    <scope>NUCLEOTIDE SEQUENCE [LARGE SCALE GENOMIC DNA]</scope>
    <source>
        <strain evidence="1 2">LSU 92-RS-03</strain>
    </source>
</reference>
<proteinExistence type="predicted"/>
<protein>
    <submittedName>
        <fullName evidence="1">Uncharacterized protein</fullName>
    </submittedName>
</protein>
<comment type="caution">
    <text evidence="1">The sequence shown here is derived from an EMBL/GenBank/DDBJ whole genome shotgun (WGS) entry which is preliminary data.</text>
</comment>
<feature type="non-terminal residue" evidence="1">
    <location>
        <position position="1"/>
    </location>
</feature>
<evidence type="ECO:0000313" key="2">
    <source>
        <dbReference type="Proteomes" id="UP000253551"/>
    </source>
</evidence>
<dbReference type="STRING" id="4846.A0A367IJD6"/>
<dbReference type="Proteomes" id="UP000253551">
    <property type="component" value="Unassembled WGS sequence"/>
</dbReference>
<dbReference type="EMBL" id="PJQM01007873">
    <property type="protein sequence ID" value="RCH77631.1"/>
    <property type="molecule type" value="Genomic_DNA"/>
</dbReference>
<gene>
    <name evidence="1" type="ORF">CU098_001196</name>
</gene>
<feature type="non-terminal residue" evidence="1">
    <location>
        <position position="188"/>
    </location>
</feature>
<keyword evidence="2" id="KW-1185">Reference proteome</keyword>
<dbReference type="CDD" id="cd12148">
    <property type="entry name" value="fungal_TF_MHR"/>
    <property type="match status" value="1"/>
</dbReference>